<gene>
    <name evidence="1" type="ORF">MENTE1834_LOCUS34688</name>
</gene>
<keyword evidence="2" id="KW-1185">Reference proteome</keyword>
<accession>A0ACB1A7D3</accession>
<reference evidence="1" key="1">
    <citation type="submission" date="2023-11" db="EMBL/GenBank/DDBJ databases">
        <authorList>
            <person name="Poullet M."/>
        </authorList>
    </citation>
    <scope>NUCLEOTIDE SEQUENCE</scope>
    <source>
        <strain evidence="1">E1834</strain>
    </source>
</reference>
<dbReference type="Proteomes" id="UP001497535">
    <property type="component" value="Unassembled WGS sequence"/>
</dbReference>
<comment type="caution">
    <text evidence="1">The sequence shown here is derived from an EMBL/GenBank/DDBJ whole genome shotgun (WGS) entry which is preliminary data.</text>
</comment>
<sequence>MHSCISTNWSCSFFAHGLATLVILVKYKYIIKANATHLFITLLKNFKRSLFFVLYLLLIFGCFFQYCSMLSLNGLTFFIFSNK</sequence>
<protein>
    <submittedName>
        <fullName evidence="1">Uncharacterized protein</fullName>
    </submittedName>
</protein>
<name>A0ACB1A7D3_MELEN</name>
<evidence type="ECO:0000313" key="2">
    <source>
        <dbReference type="Proteomes" id="UP001497535"/>
    </source>
</evidence>
<evidence type="ECO:0000313" key="1">
    <source>
        <dbReference type="EMBL" id="CAK5087159.1"/>
    </source>
</evidence>
<proteinExistence type="predicted"/>
<dbReference type="EMBL" id="CAVMJV010000063">
    <property type="protein sequence ID" value="CAK5087159.1"/>
    <property type="molecule type" value="Genomic_DNA"/>
</dbReference>
<organism evidence="1 2">
    <name type="scientific">Meloidogyne enterolobii</name>
    <name type="common">Root-knot nematode worm</name>
    <name type="synonym">Meloidogyne mayaguensis</name>
    <dbReference type="NCBI Taxonomy" id="390850"/>
    <lineage>
        <taxon>Eukaryota</taxon>
        <taxon>Metazoa</taxon>
        <taxon>Ecdysozoa</taxon>
        <taxon>Nematoda</taxon>
        <taxon>Chromadorea</taxon>
        <taxon>Rhabditida</taxon>
        <taxon>Tylenchina</taxon>
        <taxon>Tylenchomorpha</taxon>
        <taxon>Tylenchoidea</taxon>
        <taxon>Meloidogynidae</taxon>
        <taxon>Meloidogyninae</taxon>
        <taxon>Meloidogyne</taxon>
    </lineage>
</organism>